<reference evidence="1" key="2">
    <citation type="submission" date="2025-09" db="UniProtKB">
        <authorList>
            <consortium name="Ensembl"/>
        </authorList>
    </citation>
    <scope>IDENTIFICATION</scope>
</reference>
<dbReference type="GeneTree" id="ENSGT00950000185225"/>
<sequence length="197" mass="21070">MLEKSSTRPVALPCASCVWKTSLRAGTGGSGRLPTPAPACSPSTSRAVSLDLAFFFPRSPSGILPGRGRGRTCAASRRLLGPAPRTLRLGPPGLQAGKSRRWTNGNGASAWQCRVRAPSSLWRSRHLDQTNRPPSFPRCESGEKESCAQSLSLSPGLCFLRKNSISVKASDADASQQYVLEYKHAGISVLFRISSVC</sequence>
<protein>
    <submittedName>
        <fullName evidence="1">Uncharacterized protein</fullName>
    </submittedName>
</protein>
<keyword evidence="2" id="KW-1185">Reference proteome</keyword>
<dbReference type="Ensembl" id="ENSMMMT00000002154.1">
    <property type="protein sequence ID" value="ENSMMMP00000001924.1"/>
    <property type="gene ID" value="ENSMMMG00000001769.1"/>
</dbReference>
<accession>A0A8C5YP86</accession>
<evidence type="ECO:0000313" key="2">
    <source>
        <dbReference type="Proteomes" id="UP000694407"/>
    </source>
</evidence>
<dbReference type="AlphaFoldDB" id="A0A8C5YP86"/>
<reference evidence="1" key="1">
    <citation type="submission" date="2025-08" db="UniProtKB">
        <authorList>
            <consortium name="Ensembl"/>
        </authorList>
    </citation>
    <scope>IDENTIFICATION</scope>
</reference>
<dbReference type="Proteomes" id="UP000694407">
    <property type="component" value="Unplaced"/>
</dbReference>
<proteinExistence type="predicted"/>
<organism evidence="1 2">
    <name type="scientific">Marmota marmota marmota</name>
    <name type="common">Alpine marmot</name>
    <dbReference type="NCBI Taxonomy" id="9994"/>
    <lineage>
        <taxon>Eukaryota</taxon>
        <taxon>Metazoa</taxon>
        <taxon>Chordata</taxon>
        <taxon>Craniata</taxon>
        <taxon>Vertebrata</taxon>
        <taxon>Euteleostomi</taxon>
        <taxon>Mammalia</taxon>
        <taxon>Eutheria</taxon>
        <taxon>Euarchontoglires</taxon>
        <taxon>Glires</taxon>
        <taxon>Rodentia</taxon>
        <taxon>Sciuromorpha</taxon>
        <taxon>Sciuridae</taxon>
        <taxon>Xerinae</taxon>
        <taxon>Marmotini</taxon>
        <taxon>Marmota</taxon>
    </lineage>
</organism>
<evidence type="ECO:0000313" key="1">
    <source>
        <dbReference type="Ensembl" id="ENSMMMP00000001924.1"/>
    </source>
</evidence>
<name>A0A8C5YP86_MARMA</name>